<dbReference type="PANTHER" id="PTHR43161">
    <property type="entry name" value="SORBITOL DEHYDROGENASE"/>
    <property type="match status" value="1"/>
</dbReference>
<sequence>MAAAVLRLHAKGDLRLESEMSARPGPGQLRLSMERGGICGSDLHYYADGGVGKIRVRAPIILGHEAAGRVESVGQDVAGFQPGMLVAVNPSRPCGHCRFCLSGRERHCTDMHFMGSAMFLPHEQGLYRTALTVDARQCFRFPDGIGAGEAACAEPLAVSLHAVSRVAGGLTGRRVLVTGAGPIGCLTIAAARVAGAAHIVASDLNAQPLEIARRMGANATVDLRERPDGVLEEGTYDVAFECSAAPQAAASAVEALEPGGVLVQVGVAGVAELPMGRMVAREIAYLGSHRFDREFAEAVTAIGNRRIDVRPIISGTYPMAHADEAFKAALDKSRSCKVQIALDTLDTPLERGES</sequence>
<proteinExistence type="inferred from homology"/>
<evidence type="ECO:0000313" key="9">
    <source>
        <dbReference type="EMBL" id="QQM33158.1"/>
    </source>
</evidence>
<reference evidence="9 10" key="1">
    <citation type="submission" date="2020-12" db="EMBL/GenBank/DDBJ databases">
        <authorList>
            <person name="Zheng R.K."/>
            <person name="Sun C.M."/>
        </authorList>
    </citation>
    <scope>NUCLEOTIDE SEQUENCE [LARGE SCALE GENOMIC DNA]</scope>
    <source>
        <strain evidence="9 10">ZRK001</strain>
        <plasmid evidence="9 10">plas-002</plasmid>
    </source>
</reference>
<evidence type="ECO:0000259" key="8">
    <source>
        <dbReference type="Pfam" id="PF08240"/>
    </source>
</evidence>
<dbReference type="InterPro" id="IPR013154">
    <property type="entry name" value="ADH-like_N"/>
</dbReference>
<dbReference type="Gene3D" id="3.90.180.10">
    <property type="entry name" value="Medium-chain alcohol dehydrogenases, catalytic domain"/>
    <property type="match status" value="1"/>
</dbReference>
<dbReference type="PANTHER" id="PTHR43161:SF9">
    <property type="entry name" value="SORBITOL DEHYDROGENASE"/>
    <property type="match status" value="1"/>
</dbReference>
<evidence type="ECO:0000256" key="3">
    <source>
        <dbReference type="ARBA" id="ARBA00022723"/>
    </source>
</evidence>
<comment type="similarity">
    <text evidence="2 6">Belongs to the zinc-containing alcohol dehydrogenase family.</text>
</comment>
<gene>
    <name evidence="9" type="ORF">JET14_21970</name>
</gene>
<feature type="domain" description="Alcohol dehydrogenase-like N-terminal" evidence="8">
    <location>
        <begin position="25"/>
        <end position="143"/>
    </location>
</feature>
<feature type="domain" description="Alcohol dehydrogenase-like C-terminal" evidence="7">
    <location>
        <begin position="182"/>
        <end position="300"/>
    </location>
</feature>
<comment type="cofactor">
    <cofactor evidence="1 6">
        <name>Zn(2+)</name>
        <dbReference type="ChEBI" id="CHEBI:29105"/>
    </cofactor>
</comment>
<dbReference type="SUPFAM" id="SSF51735">
    <property type="entry name" value="NAD(P)-binding Rossmann-fold domains"/>
    <property type="match status" value="1"/>
</dbReference>
<geneLocation type="plasmid" evidence="9 10">
    <name>plas-002</name>
</geneLocation>
<name>A0A7T7HPU1_9HYPH</name>
<dbReference type="GO" id="GO:0008270">
    <property type="term" value="F:zinc ion binding"/>
    <property type="evidence" value="ECO:0007669"/>
    <property type="project" value="InterPro"/>
</dbReference>
<dbReference type="EMBL" id="CP066788">
    <property type="protein sequence ID" value="QQM33158.1"/>
    <property type="molecule type" value="Genomic_DNA"/>
</dbReference>
<dbReference type="Pfam" id="PF00107">
    <property type="entry name" value="ADH_zinc_N"/>
    <property type="match status" value="1"/>
</dbReference>
<evidence type="ECO:0000256" key="2">
    <source>
        <dbReference type="ARBA" id="ARBA00008072"/>
    </source>
</evidence>
<dbReference type="Proteomes" id="UP000596083">
    <property type="component" value="Plasmid plas-002"/>
</dbReference>
<dbReference type="SUPFAM" id="SSF50129">
    <property type="entry name" value="GroES-like"/>
    <property type="match status" value="1"/>
</dbReference>
<dbReference type="InterPro" id="IPR011032">
    <property type="entry name" value="GroES-like_sf"/>
</dbReference>
<dbReference type="InterPro" id="IPR036291">
    <property type="entry name" value="NAD(P)-bd_dom_sf"/>
</dbReference>
<dbReference type="InterPro" id="IPR013149">
    <property type="entry name" value="ADH-like_C"/>
</dbReference>
<organism evidence="9 10">
    <name type="scientific">Martelella lutilitoris</name>
    <dbReference type="NCBI Taxonomy" id="2583532"/>
    <lineage>
        <taxon>Bacteria</taxon>
        <taxon>Pseudomonadati</taxon>
        <taxon>Pseudomonadota</taxon>
        <taxon>Alphaproteobacteria</taxon>
        <taxon>Hyphomicrobiales</taxon>
        <taxon>Aurantimonadaceae</taxon>
        <taxon>Martelella</taxon>
    </lineage>
</organism>
<keyword evidence="9" id="KW-0614">Plasmid</keyword>
<dbReference type="AlphaFoldDB" id="A0A7T7HPU1"/>
<dbReference type="PROSITE" id="PS00059">
    <property type="entry name" value="ADH_ZINC"/>
    <property type="match status" value="1"/>
</dbReference>
<protein>
    <submittedName>
        <fullName evidence="9">L-idonate 5-dehydrogenase</fullName>
    </submittedName>
</protein>
<evidence type="ECO:0000256" key="4">
    <source>
        <dbReference type="ARBA" id="ARBA00022833"/>
    </source>
</evidence>
<evidence type="ECO:0000256" key="1">
    <source>
        <dbReference type="ARBA" id="ARBA00001947"/>
    </source>
</evidence>
<keyword evidence="4 6" id="KW-0862">Zinc</keyword>
<dbReference type="Gene3D" id="3.40.50.720">
    <property type="entry name" value="NAD(P)-binding Rossmann-like Domain"/>
    <property type="match status" value="1"/>
</dbReference>
<dbReference type="CDD" id="cd08232">
    <property type="entry name" value="idonate-5-DH"/>
    <property type="match status" value="1"/>
</dbReference>
<evidence type="ECO:0000256" key="5">
    <source>
        <dbReference type="ARBA" id="ARBA00023002"/>
    </source>
</evidence>
<dbReference type="KEGG" id="mlut:JET14_21970"/>
<evidence type="ECO:0000256" key="6">
    <source>
        <dbReference type="RuleBase" id="RU361277"/>
    </source>
</evidence>
<keyword evidence="3 6" id="KW-0479">Metal-binding</keyword>
<dbReference type="Pfam" id="PF08240">
    <property type="entry name" value="ADH_N"/>
    <property type="match status" value="1"/>
</dbReference>
<evidence type="ECO:0000313" key="10">
    <source>
        <dbReference type="Proteomes" id="UP000596083"/>
    </source>
</evidence>
<keyword evidence="5" id="KW-0560">Oxidoreductase</keyword>
<dbReference type="GO" id="GO:0016491">
    <property type="term" value="F:oxidoreductase activity"/>
    <property type="evidence" value="ECO:0007669"/>
    <property type="project" value="UniProtKB-KW"/>
</dbReference>
<accession>A0A7T7HPU1</accession>
<evidence type="ECO:0000259" key="7">
    <source>
        <dbReference type="Pfam" id="PF00107"/>
    </source>
</evidence>
<dbReference type="InterPro" id="IPR002328">
    <property type="entry name" value="ADH_Zn_CS"/>
</dbReference>